<sequence>MVCMSPSILTFMTNRDMNNAFDVEVYFIMDDIAALRDLRNRPNFNKWVLNSIRFFMLVLTRCCLD</sequence>
<evidence type="ECO:0000313" key="2">
    <source>
        <dbReference type="Proteomes" id="UP000828390"/>
    </source>
</evidence>
<organism evidence="1 2">
    <name type="scientific">Dreissena polymorpha</name>
    <name type="common">Zebra mussel</name>
    <name type="synonym">Mytilus polymorpha</name>
    <dbReference type="NCBI Taxonomy" id="45954"/>
    <lineage>
        <taxon>Eukaryota</taxon>
        <taxon>Metazoa</taxon>
        <taxon>Spiralia</taxon>
        <taxon>Lophotrochozoa</taxon>
        <taxon>Mollusca</taxon>
        <taxon>Bivalvia</taxon>
        <taxon>Autobranchia</taxon>
        <taxon>Heteroconchia</taxon>
        <taxon>Euheterodonta</taxon>
        <taxon>Imparidentia</taxon>
        <taxon>Neoheterodontei</taxon>
        <taxon>Myida</taxon>
        <taxon>Dreissenoidea</taxon>
        <taxon>Dreissenidae</taxon>
        <taxon>Dreissena</taxon>
    </lineage>
</organism>
<comment type="caution">
    <text evidence="1">The sequence shown here is derived from an EMBL/GenBank/DDBJ whole genome shotgun (WGS) entry which is preliminary data.</text>
</comment>
<keyword evidence="2" id="KW-1185">Reference proteome</keyword>
<protein>
    <submittedName>
        <fullName evidence="1">Uncharacterized protein</fullName>
    </submittedName>
</protein>
<dbReference type="Proteomes" id="UP000828390">
    <property type="component" value="Unassembled WGS sequence"/>
</dbReference>
<reference evidence="1" key="2">
    <citation type="submission" date="2020-11" db="EMBL/GenBank/DDBJ databases">
        <authorList>
            <person name="McCartney M.A."/>
            <person name="Auch B."/>
            <person name="Kono T."/>
            <person name="Mallez S."/>
            <person name="Becker A."/>
            <person name="Gohl D.M."/>
            <person name="Silverstein K.A.T."/>
            <person name="Koren S."/>
            <person name="Bechman K.B."/>
            <person name="Herman A."/>
            <person name="Abrahante J.E."/>
            <person name="Garbe J."/>
        </authorList>
    </citation>
    <scope>NUCLEOTIDE SEQUENCE</scope>
    <source>
        <strain evidence="1">Duluth1</strain>
        <tissue evidence="1">Whole animal</tissue>
    </source>
</reference>
<evidence type="ECO:0000313" key="1">
    <source>
        <dbReference type="EMBL" id="KAH3819683.1"/>
    </source>
</evidence>
<dbReference type="AlphaFoldDB" id="A0A9D4GMQ4"/>
<gene>
    <name evidence="1" type="ORF">DPMN_121426</name>
</gene>
<accession>A0A9D4GMQ4</accession>
<name>A0A9D4GMQ4_DREPO</name>
<reference evidence="1" key="1">
    <citation type="journal article" date="2019" name="bioRxiv">
        <title>The Genome of the Zebra Mussel, Dreissena polymorpha: A Resource for Invasive Species Research.</title>
        <authorList>
            <person name="McCartney M.A."/>
            <person name="Auch B."/>
            <person name="Kono T."/>
            <person name="Mallez S."/>
            <person name="Zhang Y."/>
            <person name="Obille A."/>
            <person name="Becker A."/>
            <person name="Abrahante J.E."/>
            <person name="Garbe J."/>
            <person name="Badalamenti J.P."/>
            <person name="Herman A."/>
            <person name="Mangelson H."/>
            <person name="Liachko I."/>
            <person name="Sullivan S."/>
            <person name="Sone E.D."/>
            <person name="Koren S."/>
            <person name="Silverstein K.A.T."/>
            <person name="Beckman K.B."/>
            <person name="Gohl D.M."/>
        </authorList>
    </citation>
    <scope>NUCLEOTIDE SEQUENCE</scope>
    <source>
        <strain evidence="1">Duluth1</strain>
        <tissue evidence="1">Whole animal</tissue>
    </source>
</reference>
<dbReference type="EMBL" id="JAIWYP010000005">
    <property type="protein sequence ID" value="KAH3819683.1"/>
    <property type="molecule type" value="Genomic_DNA"/>
</dbReference>
<proteinExistence type="predicted"/>